<evidence type="ECO:0000256" key="1">
    <source>
        <dbReference type="SAM" id="MobiDB-lite"/>
    </source>
</evidence>
<reference evidence="2 3" key="1">
    <citation type="journal article" date="2024" name="G3 (Bethesda)">
        <title>Genome assembly of Hibiscus sabdariffa L. provides insights into metabolisms of medicinal natural products.</title>
        <authorList>
            <person name="Kim T."/>
        </authorList>
    </citation>
    <scope>NUCLEOTIDE SEQUENCE [LARGE SCALE GENOMIC DNA]</scope>
    <source>
        <strain evidence="2">TK-2024</strain>
        <tissue evidence="2">Old leaves</tissue>
    </source>
</reference>
<keyword evidence="3" id="KW-1185">Reference proteome</keyword>
<feature type="compositionally biased region" description="Basic and acidic residues" evidence="1">
    <location>
        <begin position="11"/>
        <end position="23"/>
    </location>
</feature>
<feature type="region of interest" description="Disordered" evidence="1">
    <location>
        <begin position="1"/>
        <end position="24"/>
    </location>
</feature>
<gene>
    <name evidence="2" type="ORF">V6N11_036005</name>
</gene>
<evidence type="ECO:0000313" key="2">
    <source>
        <dbReference type="EMBL" id="KAK9009473.1"/>
    </source>
</evidence>
<comment type="caution">
    <text evidence="2">The sequence shown here is derived from an EMBL/GenBank/DDBJ whole genome shotgun (WGS) entry which is preliminary data.</text>
</comment>
<name>A0ABR2R9M5_9ROSI</name>
<proteinExistence type="predicted"/>
<organism evidence="2 3">
    <name type="scientific">Hibiscus sabdariffa</name>
    <name type="common">roselle</name>
    <dbReference type="NCBI Taxonomy" id="183260"/>
    <lineage>
        <taxon>Eukaryota</taxon>
        <taxon>Viridiplantae</taxon>
        <taxon>Streptophyta</taxon>
        <taxon>Embryophyta</taxon>
        <taxon>Tracheophyta</taxon>
        <taxon>Spermatophyta</taxon>
        <taxon>Magnoliopsida</taxon>
        <taxon>eudicotyledons</taxon>
        <taxon>Gunneridae</taxon>
        <taxon>Pentapetalae</taxon>
        <taxon>rosids</taxon>
        <taxon>malvids</taxon>
        <taxon>Malvales</taxon>
        <taxon>Malvaceae</taxon>
        <taxon>Malvoideae</taxon>
        <taxon>Hibiscus</taxon>
    </lineage>
</organism>
<sequence>MSSAPPPLFPHRSEGFEGGKWDKGGLPWANSSAVMSKDHIDLETIPCIIFRQDVPGLDISMQIALDNGLRVSLRTMIMHCSGKPSGKEDEIIDCKEPQDIQGITTKRRQPAMKEQ</sequence>
<protein>
    <submittedName>
        <fullName evidence="2">Uncharacterized protein</fullName>
    </submittedName>
</protein>
<evidence type="ECO:0000313" key="3">
    <source>
        <dbReference type="Proteomes" id="UP001396334"/>
    </source>
</evidence>
<dbReference type="Proteomes" id="UP001396334">
    <property type="component" value="Unassembled WGS sequence"/>
</dbReference>
<accession>A0ABR2R9M5</accession>
<dbReference type="EMBL" id="JBBPBN010000024">
    <property type="protein sequence ID" value="KAK9009473.1"/>
    <property type="molecule type" value="Genomic_DNA"/>
</dbReference>